<name>A0ABW5FUS3_9PSEU</name>
<dbReference type="Pfam" id="PF03795">
    <property type="entry name" value="YCII"/>
    <property type="match status" value="1"/>
</dbReference>
<dbReference type="EMBL" id="JBHUKR010000009">
    <property type="protein sequence ID" value="MFD2418606.1"/>
    <property type="molecule type" value="Genomic_DNA"/>
</dbReference>
<dbReference type="SUPFAM" id="SSF54909">
    <property type="entry name" value="Dimeric alpha+beta barrel"/>
    <property type="match status" value="1"/>
</dbReference>
<comment type="caution">
    <text evidence="3">The sequence shown here is derived from an EMBL/GenBank/DDBJ whole genome shotgun (WGS) entry which is preliminary data.</text>
</comment>
<dbReference type="InterPro" id="IPR011008">
    <property type="entry name" value="Dimeric_a/b-barrel"/>
</dbReference>
<dbReference type="Proteomes" id="UP001597417">
    <property type="component" value="Unassembled WGS sequence"/>
</dbReference>
<evidence type="ECO:0000256" key="1">
    <source>
        <dbReference type="ARBA" id="ARBA00007689"/>
    </source>
</evidence>
<keyword evidence="4" id="KW-1185">Reference proteome</keyword>
<dbReference type="PANTHER" id="PTHR35174">
    <property type="entry name" value="BLL7171 PROTEIN-RELATED"/>
    <property type="match status" value="1"/>
</dbReference>
<comment type="similarity">
    <text evidence="1">Belongs to the YciI family.</text>
</comment>
<protein>
    <submittedName>
        <fullName evidence="3">YciI family protein</fullName>
    </submittedName>
</protein>
<evidence type="ECO:0000313" key="3">
    <source>
        <dbReference type="EMBL" id="MFD2418606.1"/>
    </source>
</evidence>
<sequence length="120" mass="13148">MKYLLAIHNNPATYEAFSEQEREELFGDVDRIMKELTESGELIGGQALADSSTTKTVRVRDGAAVVTDGPFAEAKEQLGGYLIVECDSEERAVEIAASWPDARHFAVEVRAIMHTSGAEM</sequence>
<dbReference type="InterPro" id="IPR005545">
    <property type="entry name" value="YCII"/>
</dbReference>
<dbReference type="RefSeq" id="WP_378266620.1">
    <property type="nucleotide sequence ID" value="NZ_JBHUKR010000009.1"/>
</dbReference>
<organism evidence="3 4">
    <name type="scientific">Amycolatopsis pigmentata</name>
    <dbReference type="NCBI Taxonomy" id="450801"/>
    <lineage>
        <taxon>Bacteria</taxon>
        <taxon>Bacillati</taxon>
        <taxon>Actinomycetota</taxon>
        <taxon>Actinomycetes</taxon>
        <taxon>Pseudonocardiales</taxon>
        <taxon>Pseudonocardiaceae</taxon>
        <taxon>Amycolatopsis</taxon>
    </lineage>
</organism>
<reference evidence="4" key="1">
    <citation type="journal article" date="2019" name="Int. J. Syst. Evol. Microbiol.">
        <title>The Global Catalogue of Microorganisms (GCM) 10K type strain sequencing project: providing services to taxonomists for standard genome sequencing and annotation.</title>
        <authorList>
            <consortium name="The Broad Institute Genomics Platform"/>
            <consortium name="The Broad Institute Genome Sequencing Center for Infectious Disease"/>
            <person name="Wu L."/>
            <person name="Ma J."/>
        </authorList>
    </citation>
    <scope>NUCLEOTIDE SEQUENCE [LARGE SCALE GENOMIC DNA]</scope>
    <source>
        <strain evidence="4">CGMCC 4.7645</strain>
    </source>
</reference>
<dbReference type="PANTHER" id="PTHR35174:SF3">
    <property type="entry name" value="BLL7171 PROTEIN"/>
    <property type="match status" value="1"/>
</dbReference>
<feature type="domain" description="YCII-related" evidence="2">
    <location>
        <begin position="1"/>
        <end position="114"/>
    </location>
</feature>
<gene>
    <name evidence="3" type="ORF">ACFSXZ_19980</name>
</gene>
<evidence type="ECO:0000313" key="4">
    <source>
        <dbReference type="Proteomes" id="UP001597417"/>
    </source>
</evidence>
<proteinExistence type="inferred from homology"/>
<dbReference type="Gene3D" id="3.30.70.1060">
    <property type="entry name" value="Dimeric alpha+beta barrel"/>
    <property type="match status" value="1"/>
</dbReference>
<accession>A0ABW5FUS3</accession>
<evidence type="ECO:0000259" key="2">
    <source>
        <dbReference type="Pfam" id="PF03795"/>
    </source>
</evidence>